<dbReference type="InterPro" id="IPR000838">
    <property type="entry name" value="RNA_pol_sigma70_ECF_CS"/>
</dbReference>
<dbReference type="InterPro" id="IPR032710">
    <property type="entry name" value="NTF2-like_dom_sf"/>
</dbReference>
<dbReference type="NCBIfam" id="NF006089">
    <property type="entry name" value="PRK08241.1"/>
    <property type="match status" value="1"/>
</dbReference>
<organism evidence="11 12">
    <name type="scientific">Actinopolymorpha singaporensis</name>
    <dbReference type="NCBI Taxonomy" id="117157"/>
    <lineage>
        <taxon>Bacteria</taxon>
        <taxon>Bacillati</taxon>
        <taxon>Actinomycetota</taxon>
        <taxon>Actinomycetes</taxon>
        <taxon>Propionibacteriales</taxon>
        <taxon>Actinopolymorphaceae</taxon>
        <taxon>Actinopolymorpha</taxon>
    </lineage>
</organism>
<evidence type="ECO:0000313" key="11">
    <source>
        <dbReference type="EMBL" id="SDR94935.1"/>
    </source>
</evidence>
<proteinExistence type="inferred from homology"/>
<comment type="similarity">
    <text evidence="1 7">Belongs to the sigma-70 factor family. ECF subfamily.</text>
</comment>
<dbReference type="NCBIfam" id="TIGR02960">
    <property type="entry name" value="SigX5"/>
    <property type="match status" value="1"/>
</dbReference>
<dbReference type="PANTHER" id="PTHR43133">
    <property type="entry name" value="RNA POLYMERASE ECF-TYPE SIGMA FACTO"/>
    <property type="match status" value="1"/>
</dbReference>
<keyword evidence="3 7" id="KW-0805">Transcription regulation</keyword>
<dbReference type="RefSeq" id="WP_092651181.1">
    <property type="nucleotide sequence ID" value="NZ_LT629732.1"/>
</dbReference>
<dbReference type="GO" id="GO:0006352">
    <property type="term" value="P:DNA-templated transcription initiation"/>
    <property type="evidence" value="ECO:0007669"/>
    <property type="project" value="InterPro"/>
</dbReference>
<dbReference type="Pfam" id="PF08281">
    <property type="entry name" value="Sigma70_r4_2"/>
    <property type="match status" value="1"/>
</dbReference>
<dbReference type="GO" id="GO:0003677">
    <property type="term" value="F:DNA binding"/>
    <property type="evidence" value="ECO:0007669"/>
    <property type="project" value="UniProtKB-KW"/>
</dbReference>
<dbReference type="InterPro" id="IPR014284">
    <property type="entry name" value="RNA_pol_sigma-70_dom"/>
</dbReference>
<evidence type="ECO:0000256" key="7">
    <source>
        <dbReference type="RuleBase" id="RU000716"/>
    </source>
</evidence>
<dbReference type="InterPro" id="IPR013249">
    <property type="entry name" value="RNA_pol_sigma70_r4_t2"/>
</dbReference>
<dbReference type="Pfam" id="PF12680">
    <property type="entry name" value="SnoaL_2"/>
    <property type="match status" value="1"/>
</dbReference>
<evidence type="ECO:0000256" key="3">
    <source>
        <dbReference type="ARBA" id="ARBA00023015"/>
    </source>
</evidence>
<reference evidence="11 12" key="1">
    <citation type="submission" date="2016-10" db="EMBL/GenBank/DDBJ databases">
        <authorList>
            <person name="de Groot N.N."/>
        </authorList>
    </citation>
    <scope>NUCLEOTIDE SEQUENCE [LARGE SCALE GENOMIC DNA]</scope>
    <source>
        <strain evidence="11 12">DSM 22024</strain>
    </source>
</reference>
<feature type="domain" description="SnoaL-like" evidence="10">
    <location>
        <begin position="249"/>
        <end position="350"/>
    </location>
</feature>
<dbReference type="InterPro" id="IPR039425">
    <property type="entry name" value="RNA_pol_sigma-70-like"/>
</dbReference>
<name>A0A1H1N8A1_9ACTN</name>
<dbReference type="SUPFAM" id="SSF88946">
    <property type="entry name" value="Sigma2 domain of RNA polymerase sigma factors"/>
    <property type="match status" value="1"/>
</dbReference>
<comment type="subunit">
    <text evidence="2">Interacts transiently with the RNA polymerase catalytic core formed by RpoA, RpoB, RpoC and RpoZ (2 alpha, 1 beta, 1 beta' and 1 omega subunit) to form the RNA polymerase holoenzyme that can initiate transcription.</text>
</comment>
<dbReference type="CDD" id="cd06171">
    <property type="entry name" value="Sigma70_r4"/>
    <property type="match status" value="1"/>
</dbReference>
<dbReference type="PANTHER" id="PTHR43133:SF65">
    <property type="entry name" value="ECF RNA POLYMERASE SIGMA FACTOR SIGG"/>
    <property type="match status" value="1"/>
</dbReference>
<dbReference type="GO" id="GO:0016987">
    <property type="term" value="F:sigma factor activity"/>
    <property type="evidence" value="ECO:0007669"/>
    <property type="project" value="UniProtKB-KW"/>
</dbReference>
<dbReference type="SUPFAM" id="SSF88659">
    <property type="entry name" value="Sigma3 and sigma4 domains of RNA polymerase sigma factors"/>
    <property type="match status" value="1"/>
</dbReference>
<dbReference type="GO" id="GO:0006950">
    <property type="term" value="P:response to stress"/>
    <property type="evidence" value="ECO:0007669"/>
    <property type="project" value="UniProtKB-ARBA"/>
</dbReference>
<evidence type="ECO:0000259" key="10">
    <source>
        <dbReference type="Pfam" id="PF12680"/>
    </source>
</evidence>
<dbReference type="OrthoDB" id="6689546at2"/>
<dbReference type="AlphaFoldDB" id="A0A1H1N8A1"/>
<gene>
    <name evidence="11" type="ORF">SAMN04489717_1128</name>
</gene>
<dbReference type="InterPro" id="IPR014305">
    <property type="entry name" value="RNA_pol_sigma-G_actinobac"/>
</dbReference>
<dbReference type="Gene3D" id="1.10.10.10">
    <property type="entry name" value="Winged helix-like DNA-binding domain superfamily/Winged helix DNA-binding domain"/>
    <property type="match status" value="1"/>
</dbReference>
<feature type="domain" description="RNA polymerase sigma factor 70 region 4 type 2" evidence="9">
    <location>
        <begin position="172"/>
        <end position="223"/>
    </location>
</feature>
<evidence type="ECO:0000259" key="8">
    <source>
        <dbReference type="Pfam" id="PF04542"/>
    </source>
</evidence>
<dbReference type="Pfam" id="PF04542">
    <property type="entry name" value="Sigma70_r2"/>
    <property type="match status" value="1"/>
</dbReference>
<dbReference type="SUPFAM" id="SSF54427">
    <property type="entry name" value="NTF2-like"/>
    <property type="match status" value="1"/>
</dbReference>
<evidence type="ECO:0000256" key="4">
    <source>
        <dbReference type="ARBA" id="ARBA00023082"/>
    </source>
</evidence>
<dbReference type="Proteomes" id="UP000198983">
    <property type="component" value="Chromosome I"/>
</dbReference>
<dbReference type="InterPro" id="IPR013324">
    <property type="entry name" value="RNA_pol_sigma_r3/r4-like"/>
</dbReference>
<dbReference type="Gene3D" id="3.10.450.50">
    <property type="match status" value="1"/>
</dbReference>
<dbReference type="InterPro" id="IPR013325">
    <property type="entry name" value="RNA_pol_sigma_r2"/>
</dbReference>
<keyword evidence="6 7" id="KW-0804">Transcription</keyword>
<evidence type="ECO:0000256" key="2">
    <source>
        <dbReference type="ARBA" id="ARBA00011344"/>
    </source>
</evidence>
<keyword evidence="5 7" id="KW-0238">DNA-binding</keyword>
<evidence type="ECO:0000313" key="12">
    <source>
        <dbReference type="Proteomes" id="UP000198983"/>
    </source>
</evidence>
<dbReference type="STRING" id="117157.SAMN04489717_1128"/>
<dbReference type="NCBIfam" id="TIGR02937">
    <property type="entry name" value="sigma70-ECF"/>
    <property type="match status" value="1"/>
</dbReference>
<evidence type="ECO:0000259" key="9">
    <source>
        <dbReference type="Pfam" id="PF08281"/>
    </source>
</evidence>
<keyword evidence="12" id="KW-1185">Reference proteome</keyword>
<dbReference type="Gene3D" id="1.10.1740.10">
    <property type="match status" value="1"/>
</dbReference>
<sequence length="370" mass="40449">MDAASTDPQQEIGQDTSASALAAARGGDETAFAALVEPHRRELRVHCYRMLGSFDEAEDLVQETFLRAWKGISDFGGRSSLRAWLYRIASNACLDALDGRARRVLPHHLSGPSDAGEALLPPRTDVPWLQPFPDRLRDPVGGTSPIEPVGPVAPRDAEPDAIVEAKETLELAFLAAIQHLPPRQRAVFLLRDVLGWPAKQAAELLESSLAGVNSALQRARATMREQLPERRSEWVAPQEPSAEERAVLRRYMLAVERADVAAVAELLAEDVRTTMPPWTLWMQGRDTVLAALTESWNPESPAYVGRFRMLATRANGRPALATYVRGDGESAFRALAIGVVRIEGGRIAEITAFHDSGLFPAFELPGELAA</sequence>
<accession>A0A1H1N8A1</accession>
<evidence type="ECO:0000256" key="1">
    <source>
        <dbReference type="ARBA" id="ARBA00010641"/>
    </source>
</evidence>
<dbReference type="InterPro" id="IPR037401">
    <property type="entry name" value="SnoaL-like"/>
</dbReference>
<keyword evidence="4 7" id="KW-0731">Sigma factor</keyword>
<dbReference type="InterPro" id="IPR036388">
    <property type="entry name" value="WH-like_DNA-bd_sf"/>
</dbReference>
<dbReference type="EMBL" id="LT629732">
    <property type="protein sequence ID" value="SDR94935.1"/>
    <property type="molecule type" value="Genomic_DNA"/>
</dbReference>
<feature type="domain" description="RNA polymerase sigma-70 region 2" evidence="8">
    <location>
        <begin position="35"/>
        <end position="102"/>
    </location>
</feature>
<protein>
    <recommendedName>
        <fullName evidence="7">RNA polymerase sigma factor</fullName>
    </recommendedName>
</protein>
<dbReference type="InterPro" id="IPR007627">
    <property type="entry name" value="RNA_pol_sigma70_r2"/>
</dbReference>
<evidence type="ECO:0000256" key="5">
    <source>
        <dbReference type="ARBA" id="ARBA00023125"/>
    </source>
</evidence>
<evidence type="ECO:0000256" key="6">
    <source>
        <dbReference type="ARBA" id="ARBA00023163"/>
    </source>
</evidence>
<dbReference type="PROSITE" id="PS01063">
    <property type="entry name" value="SIGMA70_ECF"/>
    <property type="match status" value="1"/>
</dbReference>